<dbReference type="PANTHER" id="PTHR47926">
    <property type="entry name" value="PENTATRICOPEPTIDE REPEAT-CONTAINING PROTEIN"/>
    <property type="match status" value="1"/>
</dbReference>
<gene>
    <name evidence="1" type="ORF">Cni_G11397</name>
</gene>
<dbReference type="GO" id="GO:0009451">
    <property type="term" value="P:RNA modification"/>
    <property type="evidence" value="ECO:0007669"/>
    <property type="project" value="InterPro"/>
</dbReference>
<dbReference type="InterPro" id="IPR046960">
    <property type="entry name" value="PPR_At4g14850-like_plant"/>
</dbReference>
<dbReference type="InterPro" id="IPR011990">
    <property type="entry name" value="TPR-like_helical_dom_sf"/>
</dbReference>
<dbReference type="AlphaFoldDB" id="A0AAQ3K8N9"/>
<organism evidence="1 2">
    <name type="scientific">Canna indica</name>
    <name type="common">Indian-shot</name>
    <dbReference type="NCBI Taxonomy" id="4628"/>
    <lineage>
        <taxon>Eukaryota</taxon>
        <taxon>Viridiplantae</taxon>
        <taxon>Streptophyta</taxon>
        <taxon>Embryophyta</taxon>
        <taxon>Tracheophyta</taxon>
        <taxon>Spermatophyta</taxon>
        <taxon>Magnoliopsida</taxon>
        <taxon>Liliopsida</taxon>
        <taxon>Zingiberales</taxon>
        <taxon>Cannaceae</taxon>
        <taxon>Canna</taxon>
    </lineage>
</organism>
<dbReference type="EMBL" id="CP136892">
    <property type="protein sequence ID" value="WOL02678.1"/>
    <property type="molecule type" value="Genomic_DNA"/>
</dbReference>
<name>A0AAQ3K8N9_9LILI</name>
<sequence length="202" mass="21498">MEHVVNRRGSSSVQLASFHNKEIRLQGAPTGGIAALPHPPHPEAIHALIIVNDFLSNTSALRELLFSSAVSVPGAAAYALRLFDQIPHPDLFRWNTVIRGTSHTSIPSDAISLFTRVERAVTRPINSPSPSFSALVRSSPMLHWVPNSTPRSQSLGTKLSNAACTKLSNAALGTLINMHANCGDLASAAALFDGPARQDVVA</sequence>
<protein>
    <submittedName>
        <fullName evidence="1">Uncharacterized protein</fullName>
    </submittedName>
</protein>
<dbReference type="GO" id="GO:0003723">
    <property type="term" value="F:RNA binding"/>
    <property type="evidence" value="ECO:0007669"/>
    <property type="project" value="InterPro"/>
</dbReference>
<dbReference type="Gene3D" id="1.25.40.10">
    <property type="entry name" value="Tetratricopeptide repeat domain"/>
    <property type="match status" value="1"/>
</dbReference>
<dbReference type="PANTHER" id="PTHR47926:SF391">
    <property type="entry name" value="TETRATRICOPEPTIDE-LIKE HELICAL DOMAIN SUPERFAMILY"/>
    <property type="match status" value="1"/>
</dbReference>
<accession>A0AAQ3K8N9</accession>
<dbReference type="Proteomes" id="UP001327560">
    <property type="component" value="Chromosome 3"/>
</dbReference>
<evidence type="ECO:0000313" key="2">
    <source>
        <dbReference type="Proteomes" id="UP001327560"/>
    </source>
</evidence>
<evidence type="ECO:0000313" key="1">
    <source>
        <dbReference type="EMBL" id="WOL02678.1"/>
    </source>
</evidence>
<proteinExistence type="predicted"/>
<reference evidence="1 2" key="1">
    <citation type="submission" date="2023-10" db="EMBL/GenBank/DDBJ databases">
        <title>Chromosome-scale genome assembly provides insights into flower coloration mechanisms of Canna indica.</title>
        <authorList>
            <person name="Li C."/>
        </authorList>
    </citation>
    <scope>NUCLEOTIDE SEQUENCE [LARGE SCALE GENOMIC DNA]</scope>
    <source>
        <tissue evidence="1">Flower</tissue>
    </source>
</reference>
<keyword evidence="2" id="KW-1185">Reference proteome</keyword>